<dbReference type="Gene3D" id="1.10.10.10">
    <property type="entry name" value="Winged helix-like DNA-binding domain superfamily/Winged helix DNA-binding domain"/>
    <property type="match status" value="1"/>
</dbReference>
<evidence type="ECO:0000259" key="4">
    <source>
        <dbReference type="PROSITE" id="PS50956"/>
    </source>
</evidence>
<dbReference type="GO" id="GO:0043200">
    <property type="term" value="P:response to amino acid"/>
    <property type="evidence" value="ECO:0007669"/>
    <property type="project" value="TreeGrafter"/>
</dbReference>
<dbReference type="RefSeq" id="WP_092812654.1">
    <property type="nucleotide sequence ID" value="NZ_FNWU01000001.1"/>
</dbReference>
<reference evidence="5 6" key="1">
    <citation type="submission" date="2016-10" db="EMBL/GenBank/DDBJ databases">
        <authorList>
            <person name="de Groot N.N."/>
        </authorList>
    </citation>
    <scope>NUCLEOTIDE SEQUENCE [LARGE SCALE GENOMIC DNA]</scope>
    <source>
        <strain evidence="5 6">IBRC-M10418</strain>
    </source>
</reference>
<protein>
    <submittedName>
        <fullName evidence="5">Transcriptional regulator, AsnC family</fullName>
    </submittedName>
</protein>
<feature type="domain" description="HTH asnC-type" evidence="4">
    <location>
        <begin position="3"/>
        <end position="64"/>
    </location>
</feature>
<dbReference type="PANTHER" id="PTHR30154">
    <property type="entry name" value="LEUCINE-RESPONSIVE REGULATORY PROTEIN"/>
    <property type="match status" value="1"/>
</dbReference>
<keyword evidence="2" id="KW-0238">DNA-binding</keyword>
<dbReference type="PRINTS" id="PR00033">
    <property type="entry name" value="HTHASNC"/>
</dbReference>
<dbReference type="InterPro" id="IPR036390">
    <property type="entry name" value="WH_DNA-bd_sf"/>
</dbReference>
<dbReference type="InterPro" id="IPR036388">
    <property type="entry name" value="WH-like_DNA-bd_sf"/>
</dbReference>
<dbReference type="InterPro" id="IPR019888">
    <property type="entry name" value="Tscrpt_reg_AsnC-like"/>
</dbReference>
<dbReference type="PROSITE" id="PS50956">
    <property type="entry name" value="HTH_ASNC_2"/>
    <property type="match status" value="1"/>
</dbReference>
<keyword evidence="6" id="KW-1185">Reference proteome</keyword>
<evidence type="ECO:0000256" key="2">
    <source>
        <dbReference type="ARBA" id="ARBA00023125"/>
    </source>
</evidence>
<proteinExistence type="predicted"/>
<dbReference type="InterPro" id="IPR019887">
    <property type="entry name" value="Tscrpt_reg_AsnC/Lrp_C"/>
</dbReference>
<dbReference type="CDD" id="cd00090">
    <property type="entry name" value="HTH_ARSR"/>
    <property type="match status" value="1"/>
</dbReference>
<dbReference type="EMBL" id="FNWU01000001">
    <property type="protein sequence ID" value="SEH36625.1"/>
    <property type="molecule type" value="Genomic_DNA"/>
</dbReference>
<evidence type="ECO:0000256" key="1">
    <source>
        <dbReference type="ARBA" id="ARBA00023015"/>
    </source>
</evidence>
<dbReference type="SUPFAM" id="SSF46785">
    <property type="entry name" value="Winged helix' DNA-binding domain"/>
    <property type="match status" value="1"/>
</dbReference>
<dbReference type="Pfam" id="PF01037">
    <property type="entry name" value="AsnC_trans_reg"/>
    <property type="match status" value="1"/>
</dbReference>
<evidence type="ECO:0000256" key="3">
    <source>
        <dbReference type="ARBA" id="ARBA00023163"/>
    </source>
</evidence>
<dbReference type="GO" id="GO:0005829">
    <property type="term" value="C:cytosol"/>
    <property type="evidence" value="ECO:0007669"/>
    <property type="project" value="TreeGrafter"/>
</dbReference>
<dbReference type="InterPro" id="IPR011991">
    <property type="entry name" value="ArsR-like_HTH"/>
</dbReference>
<dbReference type="Proteomes" id="UP000199215">
    <property type="component" value="Unassembled WGS sequence"/>
</dbReference>
<dbReference type="PANTHER" id="PTHR30154:SF34">
    <property type="entry name" value="TRANSCRIPTIONAL REGULATOR AZLB"/>
    <property type="match status" value="1"/>
</dbReference>
<sequence length="151" mass="17020">MDLDEVDRKILAILQADGRAALSEIARRLDMGTATIHERTNALEEEGYIREYRAVLDPDLLGRNEVGFVRVNTTAGRSSEVAERLVEVTAIQEIHELTGDADLLLKVRVADRRELTELLREIGQYDGVEDTATDVALRSVKEEHTLRIDHE</sequence>
<dbReference type="Gene3D" id="3.30.70.920">
    <property type="match status" value="1"/>
</dbReference>
<accession>A0A1H6HR05</accession>
<keyword evidence="3" id="KW-0804">Transcription</keyword>
<organism evidence="5 6">
    <name type="scientific">Halopenitus malekzadehii</name>
    <dbReference type="NCBI Taxonomy" id="1267564"/>
    <lineage>
        <taxon>Archaea</taxon>
        <taxon>Methanobacteriati</taxon>
        <taxon>Methanobacteriota</taxon>
        <taxon>Stenosarchaea group</taxon>
        <taxon>Halobacteria</taxon>
        <taxon>Halobacteriales</taxon>
        <taxon>Haloferacaceae</taxon>
        <taxon>Halopenitus</taxon>
    </lineage>
</organism>
<evidence type="ECO:0000313" key="6">
    <source>
        <dbReference type="Proteomes" id="UP000199215"/>
    </source>
</evidence>
<keyword evidence="1" id="KW-0805">Transcription regulation</keyword>
<dbReference type="InterPro" id="IPR011008">
    <property type="entry name" value="Dimeric_a/b-barrel"/>
</dbReference>
<dbReference type="SUPFAM" id="SSF54909">
    <property type="entry name" value="Dimeric alpha+beta barrel"/>
    <property type="match status" value="1"/>
</dbReference>
<dbReference type="OrthoDB" id="6995at2157"/>
<dbReference type="STRING" id="1267564.SAMN05192561_10139"/>
<evidence type="ECO:0000313" key="5">
    <source>
        <dbReference type="EMBL" id="SEH36625.1"/>
    </source>
</evidence>
<dbReference type="GO" id="GO:0043565">
    <property type="term" value="F:sequence-specific DNA binding"/>
    <property type="evidence" value="ECO:0007669"/>
    <property type="project" value="InterPro"/>
</dbReference>
<dbReference type="AlphaFoldDB" id="A0A1H6HR05"/>
<dbReference type="InterPro" id="IPR000485">
    <property type="entry name" value="AsnC-type_HTH_dom"/>
</dbReference>
<name>A0A1H6HR05_9EURY</name>
<dbReference type="Pfam" id="PF13412">
    <property type="entry name" value="HTH_24"/>
    <property type="match status" value="1"/>
</dbReference>
<gene>
    <name evidence="5" type="ORF">SAMN05192561_10139</name>
</gene>
<dbReference type="SMART" id="SM00344">
    <property type="entry name" value="HTH_ASNC"/>
    <property type="match status" value="1"/>
</dbReference>